<organism evidence="1 2">
    <name type="scientific">Paraburkholderia metrosideri</name>
    <dbReference type="NCBI Taxonomy" id="580937"/>
    <lineage>
        <taxon>Bacteria</taxon>
        <taxon>Pseudomonadati</taxon>
        <taxon>Pseudomonadota</taxon>
        <taxon>Betaproteobacteria</taxon>
        <taxon>Burkholderiales</taxon>
        <taxon>Burkholderiaceae</taxon>
        <taxon>Paraburkholderia</taxon>
    </lineage>
</organism>
<evidence type="ECO:0000313" key="2">
    <source>
        <dbReference type="Proteomes" id="UP001629432"/>
    </source>
</evidence>
<evidence type="ECO:0008006" key="3">
    <source>
        <dbReference type="Google" id="ProtNLM"/>
    </source>
</evidence>
<proteinExistence type="predicted"/>
<reference evidence="1 2" key="1">
    <citation type="journal article" date="2024" name="Chem. Sci.">
        <title>Discovery of megapolipeptins by genome mining of a Burkholderiales bacteria collection.</title>
        <authorList>
            <person name="Paulo B.S."/>
            <person name="Recchia M.J.J."/>
            <person name="Lee S."/>
            <person name="Fergusson C.H."/>
            <person name="Romanowski S.B."/>
            <person name="Hernandez A."/>
            <person name="Krull N."/>
            <person name="Liu D.Y."/>
            <person name="Cavanagh H."/>
            <person name="Bos A."/>
            <person name="Gray C.A."/>
            <person name="Murphy B.T."/>
            <person name="Linington R.G."/>
            <person name="Eustaquio A.S."/>
        </authorList>
    </citation>
    <scope>NUCLEOTIDE SEQUENCE [LARGE SCALE GENOMIC DNA]</scope>
    <source>
        <strain evidence="1 2">RL17-338-BIC-A</strain>
    </source>
</reference>
<name>A0ABW9E4W9_9BURK</name>
<evidence type="ECO:0000313" key="1">
    <source>
        <dbReference type="EMBL" id="MFM0642086.1"/>
    </source>
</evidence>
<protein>
    <recommendedName>
        <fullName evidence="3">KOW domain-containing protein</fullName>
    </recommendedName>
</protein>
<dbReference type="Proteomes" id="UP001629432">
    <property type="component" value="Unassembled WGS sequence"/>
</dbReference>
<accession>A0ABW9E4W9</accession>
<dbReference type="RefSeq" id="WP_408340680.1">
    <property type="nucleotide sequence ID" value="NZ_JAQQCF010000056.1"/>
</dbReference>
<gene>
    <name evidence="1" type="ORF">PQQ63_35970</name>
</gene>
<dbReference type="EMBL" id="JAQQCF010000056">
    <property type="protein sequence ID" value="MFM0642086.1"/>
    <property type="molecule type" value="Genomic_DNA"/>
</dbReference>
<keyword evidence="2" id="KW-1185">Reference proteome</keyword>
<sequence>MKNAHRFKVGEAVMVQSTNIETEHADGMRGRVTGFEHACVRVECMLVGESHTLHVPHDQLIRCALSA</sequence>
<comment type="caution">
    <text evidence="1">The sequence shown here is derived from an EMBL/GenBank/DDBJ whole genome shotgun (WGS) entry which is preliminary data.</text>
</comment>